<organism evidence="2 3">
    <name type="scientific">Spodoptera exigua</name>
    <name type="common">Beet armyworm</name>
    <name type="synonym">Noctua fulgens</name>
    <dbReference type="NCBI Taxonomy" id="7107"/>
    <lineage>
        <taxon>Eukaryota</taxon>
        <taxon>Metazoa</taxon>
        <taxon>Ecdysozoa</taxon>
        <taxon>Arthropoda</taxon>
        <taxon>Hexapoda</taxon>
        <taxon>Insecta</taxon>
        <taxon>Pterygota</taxon>
        <taxon>Neoptera</taxon>
        <taxon>Endopterygota</taxon>
        <taxon>Lepidoptera</taxon>
        <taxon>Glossata</taxon>
        <taxon>Ditrysia</taxon>
        <taxon>Noctuoidea</taxon>
        <taxon>Noctuidae</taxon>
        <taxon>Amphipyrinae</taxon>
        <taxon>Spodoptera</taxon>
    </lineage>
</organism>
<proteinExistence type="predicted"/>
<sequence>MDLPRTLRQARRGGTRGVRAGPTPRRDQTPLEPPSHASPPLPILLRPHSTPENRTRQISFVTSPARPSNPARPPLQDKGGVSPLCVGGAQPARQASRAHAMPRFNAEHAQPERVQVPPPYAALHSSLTFASNKRSAMEDYIAVRQEYAAYVTLNPSMAYASSLKKCSSALPERAITCLVQLDSPFSKTPLEMGDTNGPNAITVVNIEVVPSTLCCEALEAHAQGWGGWPKSGGSQQPRTLCADTVVTRPICYEACYFHVPDFITLFWPAESISRRKYHSAYLIEITVSIFYSPGKYAYNTSSSL</sequence>
<reference evidence="2" key="1">
    <citation type="submission" date="2020-08" db="EMBL/GenBank/DDBJ databases">
        <title>Spodoptera exigua strain:BAW_Kor-Di-RS1 Genome sequencing and assembly.</title>
        <authorList>
            <person name="Kim J."/>
            <person name="Nam H.Y."/>
            <person name="Kwon M."/>
            <person name="Choi J.H."/>
            <person name="Cho S.R."/>
            <person name="Kim G.-H."/>
        </authorList>
    </citation>
    <scope>NUCLEOTIDE SEQUENCE</scope>
    <source>
        <strain evidence="2">BAW_Kor-Di-RS1</strain>
        <tissue evidence="2">Whole-body</tissue>
    </source>
</reference>
<dbReference type="Proteomes" id="UP000648187">
    <property type="component" value="Unassembled WGS sequence"/>
</dbReference>
<evidence type="ECO:0000256" key="1">
    <source>
        <dbReference type="SAM" id="MobiDB-lite"/>
    </source>
</evidence>
<evidence type="ECO:0000313" key="3">
    <source>
        <dbReference type="Proteomes" id="UP000648187"/>
    </source>
</evidence>
<evidence type="ECO:0000313" key="2">
    <source>
        <dbReference type="EMBL" id="KAF9407264.1"/>
    </source>
</evidence>
<accession>A0A835G4I9</accession>
<dbReference type="EMBL" id="JACKWZ010000489">
    <property type="protein sequence ID" value="KAF9407264.1"/>
    <property type="molecule type" value="Genomic_DNA"/>
</dbReference>
<feature type="region of interest" description="Disordered" evidence="1">
    <location>
        <begin position="1"/>
        <end position="81"/>
    </location>
</feature>
<feature type="compositionally biased region" description="Pro residues" evidence="1">
    <location>
        <begin position="31"/>
        <end position="42"/>
    </location>
</feature>
<keyword evidence="3" id="KW-1185">Reference proteome</keyword>
<gene>
    <name evidence="2" type="ORF">HW555_012647</name>
</gene>
<name>A0A835G4I9_SPOEX</name>
<protein>
    <submittedName>
        <fullName evidence="2">Uncharacterized protein</fullName>
    </submittedName>
</protein>
<dbReference type="AlphaFoldDB" id="A0A835G4I9"/>
<comment type="caution">
    <text evidence="2">The sequence shown here is derived from an EMBL/GenBank/DDBJ whole genome shotgun (WGS) entry which is preliminary data.</text>
</comment>